<name>A0ABN9PEU1_9DINO</name>
<dbReference type="SMART" id="SM00487">
    <property type="entry name" value="DEXDc"/>
    <property type="match status" value="1"/>
</dbReference>
<accession>A0ABN9PEU1</accession>
<dbReference type="SUPFAM" id="SSF52540">
    <property type="entry name" value="P-loop containing nucleoside triphosphate hydrolases"/>
    <property type="match status" value="1"/>
</dbReference>
<keyword evidence="3" id="KW-0347">Helicase</keyword>
<keyword evidence="1" id="KW-0547">Nucleotide-binding</keyword>
<organism evidence="6 7">
    <name type="scientific">Prorocentrum cordatum</name>
    <dbReference type="NCBI Taxonomy" id="2364126"/>
    <lineage>
        <taxon>Eukaryota</taxon>
        <taxon>Sar</taxon>
        <taxon>Alveolata</taxon>
        <taxon>Dinophyceae</taxon>
        <taxon>Prorocentrales</taxon>
        <taxon>Prorocentraceae</taxon>
        <taxon>Prorocentrum</taxon>
    </lineage>
</organism>
<evidence type="ECO:0000256" key="2">
    <source>
        <dbReference type="ARBA" id="ARBA00022801"/>
    </source>
</evidence>
<dbReference type="Proteomes" id="UP001189429">
    <property type="component" value="Unassembled WGS sequence"/>
</dbReference>
<feature type="domain" description="Helicase ATP-binding" evidence="5">
    <location>
        <begin position="52"/>
        <end position="207"/>
    </location>
</feature>
<keyword evidence="7" id="KW-1185">Reference proteome</keyword>
<dbReference type="InterPro" id="IPR014001">
    <property type="entry name" value="Helicase_ATP-bd"/>
</dbReference>
<dbReference type="InterPro" id="IPR027417">
    <property type="entry name" value="P-loop_NTPase"/>
</dbReference>
<dbReference type="InterPro" id="IPR011545">
    <property type="entry name" value="DEAD/DEAH_box_helicase_dom"/>
</dbReference>
<evidence type="ECO:0000313" key="7">
    <source>
        <dbReference type="Proteomes" id="UP001189429"/>
    </source>
</evidence>
<dbReference type="PROSITE" id="PS51192">
    <property type="entry name" value="HELICASE_ATP_BIND_1"/>
    <property type="match status" value="1"/>
</dbReference>
<dbReference type="InterPro" id="IPR050699">
    <property type="entry name" value="RNA-DNA_Helicase"/>
</dbReference>
<dbReference type="Gene3D" id="3.40.50.300">
    <property type="entry name" value="P-loop containing nucleotide triphosphate hydrolases"/>
    <property type="match status" value="1"/>
</dbReference>
<protein>
    <recommendedName>
        <fullName evidence="5">Helicase ATP-binding domain-containing protein</fullName>
    </recommendedName>
</protein>
<evidence type="ECO:0000259" key="5">
    <source>
        <dbReference type="PROSITE" id="PS51192"/>
    </source>
</evidence>
<dbReference type="EMBL" id="CAUYUJ010000280">
    <property type="protein sequence ID" value="CAK0789661.1"/>
    <property type="molecule type" value="Genomic_DNA"/>
</dbReference>
<evidence type="ECO:0000256" key="4">
    <source>
        <dbReference type="ARBA" id="ARBA00022840"/>
    </source>
</evidence>
<evidence type="ECO:0000256" key="3">
    <source>
        <dbReference type="ARBA" id="ARBA00022806"/>
    </source>
</evidence>
<sequence length="321" mass="34662">MRVVVDELANTAELYHACVHPAQYQRGETRASVEMFEQEAGHQLEPFQLAACEAVAAGESAIVSAPTSAGKTCVARYALRHHMRMGMVAYTSPIKALSNQKFVEFSEAFPGEVGLLTGDTQIRPDARILVATTEIFRARLGEASFSRDLRAVIFDEIHYLADEERGVAWEEAVLMLPPGVPLVCLSATVPNFRDVAGWICEARCTPVHAIATLSRPVPLRHSVLAGQKVHPLGPAAEGVAAANAALSEQAGRTKESAAMREAASKLQALLAKGSEFRPLIVFSVGRSFCRQLAEMTSGRLRGKLRTSCEHGALRGLCVETL</sequence>
<comment type="caution">
    <text evidence="6">The sequence shown here is derived from an EMBL/GenBank/DDBJ whole genome shotgun (WGS) entry which is preliminary data.</text>
</comment>
<dbReference type="PANTHER" id="PTHR12131:SF1">
    <property type="entry name" value="ATP-DEPENDENT RNA HELICASE SUPV3L1, MITOCHONDRIAL-RELATED"/>
    <property type="match status" value="1"/>
</dbReference>
<dbReference type="Pfam" id="PF00270">
    <property type="entry name" value="DEAD"/>
    <property type="match status" value="1"/>
</dbReference>
<keyword evidence="2" id="KW-0378">Hydrolase</keyword>
<keyword evidence="4" id="KW-0067">ATP-binding</keyword>
<proteinExistence type="predicted"/>
<dbReference type="PANTHER" id="PTHR12131">
    <property type="entry name" value="ATP-DEPENDENT RNA AND DNA HELICASE"/>
    <property type="match status" value="1"/>
</dbReference>
<evidence type="ECO:0000256" key="1">
    <source>
        <dbReference type="ARBA" id="ARBA00022741"/>
    </source>
</evidence>
<gene>
    <name evidence="6" type="ORF">PCOR1329_LOCUS1167</name>
</gene>
<reference evidence="6" key="1">
    <citation type="submission" date="2023-10" db="EMBL/GenBank/DDBJ databases">
        <authorList>
            <person name="Chen Y."/>
            <person name="Shah S."/>
            <person name="Dougan E. K."/>
            <person name="Thang M."/>
            <person name="Chan C."/>
        </authorList>
    </citation>
    <scope>NUCLEOTIDE SEQUENCE [LARGE SCALE GENOMIC DNA]</scope>
</reference>
<evidence type="ECO:0000313" key="6">
    <source>
        <dbReference type="EMBL" id="CAK0789661.1"/>
    </source>
</evidence>